<keyword evidence="4" id="KW-1185">Reference proteome</keyword>
<dbReference type="Proteomes" id="UP000630149">
    <property type="component" value="Unassembled WGS sequence"/>
</dbReference>
<dbReference type="InterPro" id="IPR012938">
    <property type="entry name" value="Glc/Sorbosone_DH"/>
</dbReference>
<dbReference type="Gene3D" id="2.120.10.30">
    <property type="entry name" value="TolB, C-terminal domain"/>
    <property type="match status" value="1"/>
</dbReference>
<reference evidence="3" key="1">
    <citation type="journal article" date="2014" name="Int. J. Syst. Evol. Microbiol.">
        <title>Complete genome sequence of Corynebacterium casei LMG S-19264T (=DSM 44701T), isolated from a smear-ripened cheese.</title>
        <authorList>
            <consortium name="US DOE Joint Genome Institute (JGI-PGF)"/>
            <person name="Walter F."/>
            <person name="Albersmeier A."/>
            <person name="Kalinowski J."/>
            <person name="Ruckert C."/>
        </authorList>
    </citation>
    <scope>NUCLEOTIDE SEQUENCE</scope>
    <source>
        <strain evidence="3">JCM 13919</strain>
    </source>
</reference>
<comment type="caution">
    <text evidence="3">The sequence shown here is derived from an EMBL/GenBank/DDBJ whole genome shotgun (WGS) entry which is preliminary data.</text>
</comment>
<organism evidence="3 4">
    <name type="scientific">Legionella impletisoli</name>
    <dbReference type="NCBI Taxonomy" id="343510"/>
    <lineage>
        <taxon>Bacteria</taxon>
        <taxon>Pseudomonadati</taxon>
        <taxon>Pseudomonadota</taxon>
        <taxon>Gammaproteobacteria</taxon>
        <taxon>Legionellales</taxon>
        <taxon>Legionellaceae</taxon>
        <taxon>Legionella</taxon>
    </lineage>
</organism>
<dbReference type="PANTHER" id="PTHR19328:SF13">
    <property type="entry name" value="HIPL1 PROTEIN"/>
    <property type="match status" value="1"/>
</dbReference>
<sequence length="375" mass="41930">MVRLKVWLAILGVVIILAGLAYYYGQKIIPYFFQPTITSVKAGTTLNSTKPETVVEGLTVPWELVFLPNGDLLITERPGQLTQVGKMTKTQTIPRVAQVGEGGLLGMALDPEFSQNRLLYLYRTTRKQGELLNEIVRYRYDSHGVLSDETILLTNIPAARFHNGGRIAFGPDGYLYVTTGDALSKNSAQNKHSLAGKILRLTKDGQPAPKNPFNSPVYSYGHRNPQGLAWDNQGQLWETEHGESAHDEINLIKPGKNYGWPVIQGDETKPNMVTPVLNSGKNETWAPGGAIIMNDDLFFGGLRGQTLYQATLNPNKQTIQTLIGHYRKQFGRIRHVVKGPDGYLYFMTSNRDGRGWPQKKDDRILKVNPEAFKDY</sequence>
<dbReference type="SUPFAM" id="SSF50952">
    <property type="entry name" value="Soluble quinoprotein glucose dehydrogenase"/>
    <property type="match status" value="1"/>
</dbReference>
<evidence type="ECO:0000313" key="4">
    <source>
        <dbReference type="Proteomes" id="UP000630149"/>
    </source>
</evidence>
<dbReference type="Pfam" id="PF07995">
    <property type="entry name" value="GSDH"/>
    <property type="match status" value="1"/>
</dbReference>
<evidence type="ECO:0000259" key="2">
    <source>
        <dbReference type="Pfam" id="PF07995"/>
    </source>
</evidence>
<evidence type="ECO:0000313" key="3">
    <source>
        <dbReference type="EMBL" id="GGI90391.1"/>
    </source>
</evidence>
<protein>
    <submittedName>
        <fullName evidence="3">Glucose sorbosone dehydrogenase</fullName>
    </submittedName>
</protein>
<gene>
    <name evidence="3" type="ORF">GCM10007966_18920</name>
</gene>
<name>A0A917JYH5_9GAMM</name>
<reference evidence="3" key="2">
    <citation type="submission" date="2020-09" db="EMBL/GenBank/DDBJ databases">
        <authorList>
            <person name="Sun Q."/>
            <person name="Ohkuma M."/>
        </authorList>
    </citation>
    <scope>NUCLEOTIDE SEQUENCE</scope>
    <source>
        <strain evidence="3">JCM 13919</strain>
    </source>
</reference>
<dbReference type="EMBL" id="BMOB01000008">
    <property type="protein sequence ID" value="GGI90391.1"/>
    <property type="molecule type" value="Genomic_DNA"/>
</dbReference>
<feature type="domain" description="Glucose/Sorbosone dehydrogenase" evidence="2">
    <location>
        <begin position="58"/>
        <end position="354"/>
    </location>
</feature>
<dbReference type="PANTHER" id="PTHR19328">
    <property type="entry name" value="HEDGEHOG-INTERACTING PROTEIN"/>
    <property type="match status" value="1"/>
</dbReference>
<accession>A0A917JYH5</accession>
<keyword evidence="1" id="KW-1133">Transmembrane helix</keyword>
<keyword evidence="1" id="KW-0812">Transmembrane</keyword>
<keyword evidence="1" id="KW-0472">Membrane</keyword>
<feature type="transmembrane region" description="Helical" evidence="1">
    <location>
        <begin position="6"/>
        <end position="25"/>
    </location>
</feature>
<proteinExistence type="predicted"/>
<dbReference type="AlphaFoldDB" id="A0A917JYH5"/>
<dbReference type="RefSeq" id="WP_165481162.1">
    <property type="nucleotide sequence ID" value="NZ_BMOB01000008.1"/>
</dbReference>
<evidence type="ECO:0000256" key="1">
    <source>
        <dbReference type="SAM" id="Phobius"/>
    </source>
</evidence>
<dbReference type="InterPro" id="IPR011041">
    <property type="entry name" value="Quinoprot_gluc/sorb_DH_b-prop"/>
</dbReference>
<dbReference type="InterPro" id="IPR011042">
    <property type="entry name" value="6-blade_b-propeller_TolB-like"/>
</dbReference>